<organism evidence="2 3">
    <name type="scientific">Dawidia soli</name>
    <dbReference type="NCBI Taxonomy" id="2782352"/>
    <lineage>
        <taxon>Bacteria</taxon>
        <taxon>Pseudomonadati</taxon>
        <taxon>Bacteroidota</taxon>
        <taxon>Cytophagia</taxon>
        <taxon>Cytophagales</taxon>
        <taxon>Chryseotaleaceae</taxon>
        <taxon>Dawidia</taxon>
    </lineage>
</organism>
<gene>
    <name evidence="2" type="ORF">KK078_28795</name>
</gene>
<protein>
    <submittedName>
        <fullName evidence="2">Uncharacterized protein</fullName>
    </submittedName>
</protein>
<evidence type="ECO:0000313" key="3">
    <source>
        <dbReference type="Proteomes" id="UP001319180"/>
    </source>
</evidence>
<sequence length="417" mass="45429">MKRFITLQWMLLLILPVFLFSCGSDDSGEEPEPLEPKKDGFYIFGTNTVAASDEDANARMARAVLDPAQGAKVDNMEGVYGKFLYIGANSTISFMEVVDEVATTYGAPGGGTLDSGKVAGNVVIKDKVIYGTLTADAPAINVTEEGLYYAFANTNTDLFVLMKVKANIIGDATPLMWAAGTALPVKSISKDSAVFEGTNIALRDAAGYRYRFNDGWHVYDDKNLVTLSSLGVPDYAEAWETGINNIGLLIANIPNKGEGLYTVRLKYNAATNTWTEKKIKTGIVVKDYSETQMGLFGNAYLTAPEDTAAWEVGKDGYDLHTPEKNGNIYTWEWTVDLLEDREFIFLQDATWGDGRLQIDYLGAANEGEAIDNGDIVDATTVGGQYHNYFVENKGTYVITLKVDAATGGRTITFEPAP</sequence>
<reference evidence="2 3" key="1">
    <citation type="submission" date="2021-05" db="EMBL/GenBank/DDBJ databases">
        <title>A Polyphasic approach of four new species of the genus Ohtaekwangia: Ohtaekwangia histidinii sp. nov., Ohtaekwangia cretensis sp. nov., Ohtaekwangia indiensis sp. nov., Ohtaekwangia reichenbachii sp. nov. from diverse environment.</title>
        <authorList>
            <person name="Octaviana S."/>
        </authorList>
    </citation>
    <scope>NUCLEOTIDE SEQUENCE [LARGE SCALE GENOMIC DNA]</scope>
    <source>
        <strain evidence="2 3">PWU37</strain>
    </source>
</reference>
<dbReference type="EMBL" id="JAHESC010000073">
    <property type="protein sequence ID" value="MBT1690597.1"/>
    <property type="molecule type" value="Genomic_DNA"/>
</dbReference>
<dbReference type="Proteomes" id="UP001319180">
    <property type="component" value="Unassembled WGS sequence"/>
</dbReference>
<accession>A0AAP2DJF9</accession>
<dbReference type="RefSeq" id="WP_254094166.1">
    <property type="nucleotide sequence ID" value="NZ_JAHESC010000073.1"/>
</dbReference>
<feature type="signal peptide" evidence="1">
    <location>
        <begin position="1"/>
        <end position="23"/>
    </location>
</feature>
<dbReference type="AlphaFoldDB" id="A0AAP2DJF9"/>
<keyword evidence="3" id="KW-1185">Reference proteome</keyword>
<feature type="chain" id="PRO_5042952821" evidence="1">
    <location>
        <begin position="24"/>
        <end position="417"/>
    </location>
</feature>
<keyword evidence="1" id="KW-0732">Signal</keyword>
<evidence type="ECO:0000256" key="1">
    <source>
        <dbReference type="SAM" id="SignalP"/>
    </source>
</evidence>
<proteinExistence type="predicted"/>
<name>A0AAP2DJF9_9BACT</name>
<comment type="caution">
    <text evidence="2">The sequence shown here is derived from an EMBL/GenBank/DDBJ whole genome shotgun (WGS) entry which is preliminary data.</text>
</comment>
<dbReference type="PROSITE" id="PS51257">
    <property type="entry name" value="PROKAR_LIPOPROTEIN"/>
    <property type="match status" value="1"/>
</dbReference>
<evidence type="ECO:0000313" key="2">
    <source>
        <dbReference type="EMBL" id="MBT1690597.1"/>
    </source>
</evidence>